<dbReference type="RefSeq" id="XP_013897445.1">
    <property type="nucleotide sequence ID" value="XM_014041991.1"/>
</dbReference>
<dbReference type="Pfam" id="PF16399">
    <property type="entry name" value="Aquarius_N_1st"/>
    <property type="match status" value="1"/>
</dbReference>
<reference evidence="3 4" key="1">
    <citation type="journal article" date="2013" name="BMC Genomics">
        <title>Reconstruction of the lipid metabolism for the microalga Monoraphidium neglectum from its genome sequence reveals characteristics suitable for biofuel production.</title>
        <authorList>
            <person name="Bogen C."/>
            <person name="Al-Dilaimi A."/>
            <person name="Albersmeier A."/>
            <person name="Wichmann J."/>
            <person name="Grundmann M."/>
            <person name="Rupp O."/>
            <person name="Lauersen K.J."/>
            <person name="Blifernez-Klassen O."/>
            <person name="Kalinowski J."/>
            <person name="Goesmann A."/>
            <person name="Mussgnug J.H."/>
            <person name="Kruse O."/>
        </authorList>
    </citation>
    <scope>NUCLEOTIDE SEQUENCE [LARGE SCALE GENOMIC DNA]</scope>
    <source>
        <strain evidence="3 4">SAG 48.87</strain>
    </source>
</reference>
<dbReference type="EMBL" id="KK102190">
    <property type="protein sequence ID" value="KIY98425.1"/>
    <property type="molecule type" value="Genomic_DNA"/>
</dbReference>
<feature type="compositionally biased region" description="Gly residues" evidence="1">
    <location>
        <begin position="258"/>
        <end position="270"/>
    </location>
</feature>
<dbReference type="KEGG" id="mng:MNEG_9540"/>
<gene>
    <name evidence="3" type="ORF">MNEG_9540</name>
</gene>
<sequence>MPPKKAGRGSDRPNKKARPTSLEDVVADAKPGAAGPAAAKTGRNTLTVQEIEKDRITRLAAKHWSPAARSRAAEAGRPPPAFDAALVDQLYQSELGGGKPRPPPVKRVMLLEVSQYLENWLWPNFDATAATTSHVMSIVVMVNQKFREGVPAWTCFHTREDAFPGFFRRVLELRAADAPAALSQHERTSYVLFFTNVFASLEDEMVRAQALRLVSLPLWHALSPGRLQLELHGQPALAKRWKALLKKDAKAAKEAAKKGGGGEGEGGGGDICARPD</sequence>
<dbReference type="GeneID" id="25742415"/>
<dbReference type="GO" id="GO:0016787">
    <property type="term" value="F:hydrolase activity"/>
    <property type="evidence" value="ECO:0007669"/>
    <property type="project" value="UniProtKB-KW"/>
</dbReference>
<feature type="region of interest" description="Disordered" evidence="1">
    <location>
        <begin position="1"/>
        <end position="46"/>
    </location>
</feature>
<name>A0A0D2MVS1_9CHLO</name>
<protein>
    <submittedName>
        <fullName evidence="3">Intron-binding protein aquarius</fullName>
        <ecNumber evidence="3">3.-.-.-</ecNumber>
    </submittedName>
</protein>
<dbReference type="OrthoDB" id="1879at2759"/>
<feature type="compositionally biased region" description="Low complexity" evidence="1">
    <location>
        <begin position="28"/>
        <end position="40"/>
    </location>
</feature>
<evidence type="ECO:0000313" key="3">
    <source>
        <dbReference type="EMBL" id="KIY98425.1"/>
    </source>
</evidence>
<keyword evidence="4" id="KW-1185">Reference proteome</keyword>
<feature type="region of interest" description="Disordered" evidence="1">
    <location>
        <begin position="252"/>
        <end position="276"/>
    </location>
</feature>
<dbReference type="AlphaFoldDB" id="A0A0D2MVS1"/>
<evidence type="ECO:0000313" key="4">
    <source>
        <dbReference type="Proteomes" id="UP000054498"/>
    </source>
</evidence>
<organism evidence="3 4">
    <name type="scientific">Monoraphidium neglectum</name>
    <dbReference type="NCBI Taxonomy" id="145388"/>
    <lineage>
        <taxon>Eukaryota</taxon>
        <taxon>Viridiplantae</taxon>
        <taxon>Chlorophyta</taxon>
        <taxon>core chlorophytes</taxon>
        <taxon>Chlorophyceae</taxon>
        <taxon>CS clade</taxon>
        <taxon>Sphaeropleales</taxon>
        <taxon>Selenastraceae</taxon>
        <taxon>Monoraphidium</taxon>
    </lineage>
</organism>
<dbReference type="EC" id="3.-.-.-" evidence="3"/>
<evidence type="ECO:0000259" key="2">
    <source>
        <dbReference type="Pfam" id="PF16399"/>
    </source>
</evidence>
<accession>A0A0D2MVS1</accession>
<proteinExistence type="predicted"/>
<keyword evidence="3" id="KW-0378">Hydrolase</keyword>
<dbReference type="STRING" id="145388.A0A0D2MVS1"/>
<evidence type="ECO:0000256" key="1">
    <source>
        <dbReference type="SAM" id="MobiDB-lite"/>
    </source>
</evidence>
<feature type="domain" description="RNA helicase aquarius N-terminal" evidence="2">
    <location>
        <begin position="56"/>
        <end position="257"/>
    </location>
</feature>
<dbReference type="InterPro" id="IPR032174">
    <property type="entry name" value="Aquarius_N"/>
</dbReference>
<dbReference type="Proteomes" id="UP000054498">
    <property type="component" value="Unassembled WGS sequence"/>
</dbReference>